<reference evidence="5 6" key="1">
    <citation type="journal article" date="2019" name="Int. J. Syst. Evol. Microbiol.">
        <title>The Global Catalogue of Microorganisms (GCM) 10K type strain sequencing project: providing services to taxonomists for standard genome sequencing and annotation.</title>
        <authorList>
            <consortium name="The Broad Institute Genomics Platform"/>
            <consortium name="The Broad Institute Genome Sequencing Center for Infectious Disease"/>
            <person name="Wu L."/>
            <person name="Ma J."/>
        </authorList>
    </citation>
    <scope>NUCLEOTIDE SEQUENCE [LARGE SCALE GENOMIC DNA]</scope>
    <source>
        <strain evidence="5 6">JCM 3380</strain>
    </source>
</reference>
<organism evidence="5 6">
    <name type="scientific">Saccharothrix mutabilis subsp. mutabilis</name>
    <dbReference type="NCBI Taxonomy" id="66855"/>
    <lineage>
        <taxon>Bacteria</taxon>
        <taxon>Bacillati</taxon>
        <taxon>Actinomycetota</taxon>
        <taxon>Actinomycetes</taxon>
        <taxon>Pseudonocardiales</taxon>
        <taxon>Pseudonocardiaceae</taxon>
        <taxon>Saccharothrix</taxon>
    </lineage>
</organism>
<comment type="caution">
    <text evidence="5">The sequence shown here is derived from an EMBL/GenBank/DDBJ whole genome shotgun (WGS) entry which is preliminary data.</text>
</comment>
<dbReference type="InterPro" id="IPR002938">
    <property type="entry name" value="FAD-bd"/>
</dbReference>
<protein>
    <submittedName>
        <fullName evidence="5">FAD-dependent monooxygenase</fullName>
    </submittedName>
</protein>
<comment type="cofactor">
    <cofactor evidence="1">
        <name>FAD</name>
        <dbReference type="ChEBI" id="CHEBI:57692"/>
    </cofactor>
</comment>
<accession>A0ABN0T1C4</accession>
<dbReference type="InterPro" id="IPR036188">
    <property type="entry name" value="FAD/NAD-bd_sf"/>
</dbReference>
<dbReference type="GO" id="GO:0004497">
    <property type="term" value="F:monooxygenase activity"/>
    <property type="evidence" value="ECO:0007669"/>
    <property type="project" value="UniProtKB-KW"/>
</dbReference>
<dbReference type="PANTHER" id="PTHR43004">
    <property type="entry name" value="TRK SYSTEM POTASSIUM UPTAKE PROTEIN"/>
    <property type="match status" value="1"/>
</dbReference>
<evidence type="ECO:0000256" key="2">
    <source>
        <dbReference type="ARBA" id="ARBA00022630"/>
    </source>
</evidence>
<dbReference type="Gene3D" id="3.30.70.2450">
    <property type="match status" value="1"/>
</dbReference>
<evidence type="ECO:0000256" key="3">
    <source>
        <dbReference type="ARBA" id="ARBA00022827"/>
    </source>
</evidence>
<dbReference type="InterPro" id="IPR050641">
    <property type="entry name" value="RIFMO-like"/>
</dbReference>
<keyword evidence="5" id="KW-0503">Monooxygenase</keyword>
<dbReference type="RefSeq" id="WP_343931734.1">
    <property type="nucleotide sequence ID" value="NZ_BAAABU010000001.1"/>
</dbReference>
<keyword evidence="2" id="KW-0285">Flavoprotein</keyword>
<gene>
    <name evidence="5" type="ORF">GCM10010492_03250</name>
</gene>
<dbReference type="Pfam" id="PF01494">
    <property type="entry name" value="FAD_binding_3"/>
    <property type="match status" value="1"/>
</dbReference>
<feature type="domain" description="FAD-binding" evidence="4">
    <location>
        <begin position="5"/>
        <end position="332"/>
    </location>
</feature>
<dbReference type="Proteomes" id="UP001500416">
    <property type="component" value="Unassembled WGS sequence"/>
</dbReference>
<evidence type="ECO:0000313" key="6">
    <source>
        <dbReference type="Proteomes" id="UP001500416"/>
    </source>
</evidence>
<name>A0ABN0T1C4_9PSEU</name>
<dbReference type="SUPFAM" id="SSF51905">
    <property type="entry name" value="FAD/NAD(P)-binding domain"/>
    <property type="match status" value="1"/>
</dbReference>
<proteinExistence type="predicted"/>
<sequence>MSGTTEVLVVGAGPTGLLLAGDLAEAGVRVVVLERRDGRVSNLSRAFGVHARTLEQLDARGLADRLVPTGAALDKVRLFGGVEVDLGALPSRFPYLLITPQYNVENLLRERALRAGVEIVHNAEVKGIAQDADGVTVTTADRTYRAAYAVGADGFHSAVRAALGQPFPGRSVLKSIMLADVKVAEAPADLLTVNGVGDAFAFIAPFGDGYYRVFAWDRRRAVADDEPLTLDEVREVTRRALGTDFGMHDARWLSRFHSDERQVPDYRVGRVFLAGDAAHVHSPAGGQGMNTGLQDAANLSWKLAAVLRGAPDRLLDTYQAERHPVGRAVLRSSGGIIRAAMIKSWAGRAVRGVVGRVALAVPAIARKATGQLSGVGYTYPRPAGAHELVGTRAADVPVGGRRLYEVLRGQKFVVLGDVDVTGWEDRVEVVPGAGGPLVLVRPDGYVGWAGADPAGLRRALAELVGTR</sequence>
<keyword evidence="3" id="KW-0274">FAD</keyword>
<dbReference type="Gene3D" id="3.40.30.120">
    <property type="match status" value="1"/>
</dbReference>
<dbReference type="Pfam" id="PF21274">
    <property type="entry name" value="Rng_hyd_C"/>
    <property type="match status" value="1"/>
</dbReference>
<dbReference type="PANTHER" id="PTHR43004:SF19">
    <property type="entry name" value="BINDING MONOOXYGENASE, PUTATIVE (JCVI)-RELATED"/>
    <property type="match status" value="1"/>
</dbReference>
<evidence type="ECO:0000313" key="5">
    <source>
        <dbReference type="EMBL" id="GAA0208952.1"/>
    </source>
</evidence>
<evidence type="ECO:0000259" key="4">
    <source>
        <dbReference type="Pfam" id="PF01494"/>
    </source>
</evidence>
<dbReference type="PRINTS" id="PR00420">
    <property type="entry name" value="RNGMNOXGNASE"/>
</dbReference>
<dbReference type="EMBL" id="BAAABU010000001">
    <property type="protein sequence ID" value="GAA0208952.1"/>
    <property type="molecule type" value="Genomic_DNA"/>
</dbReference>
<evidence type="ECO:0000256" key="1">
    <source>
        <dbReference type="ARBA" id="ARBA00001974"/>
    </source>
</evidence>
<dbReference type="Gene3D" id="3.50.50.60">
    <property type="entry name" value="FAD/NAD(P)-binding domain"/>
    <property type="match status" value="1"/>
</dbReference>
<keyword evidence="6" id="KW-1185">Reference proteome</keyword>
<keyword evidence="5" id="KW-0560">Oxidoreductase</keyword>